<evidence type="ECO:0000313" key="3">
    <source>
        <dbReference type="Proteomes" id="UP000275480"/>
    </source>
</evidence>
<keyword evidence="1" id="KW-0472">Membrane</keyword>
<name>A0AB74C6X5_ASPFL</name>
<keyword evidence="1" id="KW-1133">Transmembrane helix</keyword>
<gene>
    <name evidence="2" type="ORF">CA14_002697</name>
</gene>
<sequence>MPKQDVIAIAQLDLVVGVGNGVCHAFTHTQQQLLVVLLGRALLLAKGDYTVHLRYPMLRFRALRASCWWQAPVTVLVLPAAREIQTVTQCIPELVPDSKAHRFERHSYDRHGRQHVNRVGFDAGLINTPCANQPIPPYSVGDGLPAISDDPENLDFSDLELVCPINPDEISNRWLNAYMPIPGQTVKEYPAGIAAFIFRVLKSYTDAAVQGRGILPFIHSKQVMAQTTASPLGTCLSLVRICANPLPGSEDTTASALQREMSSLYESRDRYNDKFLFAAFPAYLIYTMVLFFRLSQSRSDFFRRAMTSKSLLAFHHAADLCVQPICDESVRGGKNRS</sequence>
<reference evidence="2 3" key="1">
    <citation type="submission" date="2018-07" db="EMBL/GenBank/DDBJ databases">
        <title>Identification of spontaneous genetic mutation associated with occurrence of a yellow conidial color mutant of Aspergillus flavus.</title>
        <authorList>
            <person name="Chang P.-K."/>
            <person name="Mack B.M."/>
            <person name="Scharfenstein L."/>
            <person name="Gilbert M.K."/>
        </authorList>
    </citation>
    <scope>NUCLEOTIDE SEQUENCE [LARGE SCALE GENOMIC DNA]</scope>
    <source>
        <strain evidence="2 3">CA14</strain>
    </source>
</reference>
<dbReference type="AlphaFoldDB" id="A0AB74C6X5"/>
<keyword evidence="1" id="KW-0812">Transmembrane</keyword>
<evidence type="ECO:0000256" key="1">
    <source>
        <dbReference type="SAM" id="Phobius"/>
    </source>
</evidence>
<protein>
    <submittedName>
        <fullName evidence="2">Uncharacterized protein</fullName>
    </submittedName>
</protein>
<accession>A0AB74C6X5</accession>
<proteinExistence type="predicted"/>
<evidence type="ECO:0000313" key="2">
    <source>
        <dbReference type="EMBL" id="RMZ42414.1"/>
    </source>
</evidence>
<feature type="transmembrane region" description="Helical" evidence="1">
    <location>
        <begin position="275"/>
        <end position="294"/>
    </location>
</feature>
<comment type="caution">
    <text evidence="2">The sequence shown here is derived from an EMBL/GenBank/DDBJ whole genome shotgun (WGS) entry which is preliminary data.</text>
</comment>
<dbReference type="Proteomes" id="UP000275480">
    <property type="component" value="Unassembled WGS sequence"/>
</dbReference>
<dbReference type="EMBL" id="QQZZ01000104">
    <property type="protein sequence ID" value="RMZ42414.1"/>
    <property type="molecule type" value="Genomic_DNA"/>
</dbReference>
<organism evidence="2 3">
    <name type="scientific">Aspergillus flavus</name>
    <dbReference type="NCBI Taxonomy" id="5059"/>
    <lineage>
        <taxon>Eukaryota</taxon>
        <taxon>Fungi</taxon>
        <taxon>Dikarya</taxon>
        <taxon>Ascomycota</taxon>
        <taxon>Pezizomycotina</taxon>
        <taxon>Eurotiomycetes</taxon>
        <taxon>Eurotiomycetidae</taxon>
        <taxon>Eurotiales</taxon>
        <taxon>Aspergillaceae</taxon>
        <taxon>Aspergillus</taxon>
        <taxon>Aspergillus subgen. Circumdati</taxon>
    </lineage>
</organism>